<dbReference type="Pfam" id="PF00324">
    <property type="entry name" value="AA_permease"/>
    <property type="match status" value="1"/>
</dbReference>
<keyword evidence="6 7" id="KW-0472">Membrane</keyword>
<keyword evidence="3 7" id="KW-0812">Transmembrane</keyword>
<name>A0A0M9EWA3_FUSLA</name>
<evidence type="ECO:0000256" key="6">
    <source>
        <dbReference type="ARBA" id="ARBA00023136"/>
    </source>
</evidence>
<dbReference type="AlphaFoldDB" id="A0A0M9EWA3"/>
<dbReference type="PROSITE" id="PS00218">
    <property type="entry name" value="AMINO_ACID_PERMEASE_1"/>
    <property type="match status" value="1"/>
</dbReference>
<reference evidence="9 10" key="1">
    <citation type="submission" date="2015-04" db="EMBL/GenBank/DDBJ databases">
        <title>The draft genome sequence of Fusarium langsethiae, a T-2/HT-2 mycotoxin producer.</title>
        <authorList>
            <person name="Lysoe E."/>
            <person name="Divon H.H."/>
            <person name="Terzi V."/>
            <person name="Orru L."/>
            <person name="Lamontanara A."/>
            <person name="Kolseth A.-K."/>
            <person name="Frandsen R.J."/>
            <person name="Nielsen K."/>
            <person name="Thrane U."/>
        </authorList>
    </citation>
    <scope>NUCLEOTIDE SEQUENCE [LARGE SCALE GENOMIC DNA]</scope>
    <source>
        <strain evidence="9 10">Fl201059</strain>
    </source>
</reference>
<evidence type="ECO:0000313" key="9">
    <source>
        <dbReference type="EMBL" id="KPA41073.1"/>
    </source>
</evidence>
<feature type="transmembrane region" description="Helical" evidence="7">
    <location>
        <begin position="415"/>
        <end position="439"/>
    </location>
</feature>
<dbReference type="FunFam" id="1.20.1740.10:FF:000006">
    <property type="entry name" value="General amino acid permease"/>
    <property type="match status" value="1"/>
</dbReference>
<dbReference type="InterPro" id="IPR050524">
    <property type="entry name" value="APC_YAT"/>
</dbReference>
<sequence>MASHDVEKKDIDMGYDVASPPTKDVGLGQDQHIRGLETSAETSLHRGLKARHITMIAIGGAIGTGLIIGTGKALVQAGPGSVFICYTLVGFVVFLVMAALGEMAAWLPMSAGFTGYASRFCDPSLGFALGWTYWFKYIIVTPNQLTAAALVIQYWVDRDTVNPGVFIAIFLVVICVINYFGIKFFGELEFWLSSFKVITIVGIIIFSLVLALGGGPDHDRKGFRYWSNPGAFRPYLMEGDAGKFLGFWSCMVNATFAYLGTELVGVTVAEAQNPRKTIPRAIKLTFYRILFFYCLSVLLVGMIVPYDSEKLAFATKATTGASASPFVIAGTLAGVEVIPDIINACILIFVFSASNSDLYIASRTLYGLASDGSAPAIFKKTNKDGVPIYALGMSASFCLLAFMNVSDDSTKVFGYFVNLTTIFGLLSWISILTTHIFWCRGKKAQGLANEALPYVAPFGMWGSVGALAMCILIALTKNYDVFTRDKDTGKIMGGEKYKTFITGYLGIPVYLILIFGHKFITKSRGIKAHEVDFYTGKDVIDREEEEFLAAQAARREREGPNRGGWFYKTFVSWLF</sequence>
<dbReference type="Gene3D" id="1.20.1740.10">
    <property type="entry name" value="Amino acid/polyamine transporter I"/>
    <property type="match status" value="1"/>
</dbReference>
<evidence type="ECO:0000256" key="4">
    <source>
        <dbReference type="ARBA" id="ARBA00022970"/>
    </source>
</evidence>
<feature type="transmembrane region" description="Helical" evidence="7">
    <location>
        <begin position="82"/>
        <end position="100"/>
    </location>
</feature>
<protein>
    <submittedName>
        <fullName evidence="9">Dicarboxylic amino acid permease</fullName>
    </submittedName>
</protein>
<dbReference type="GO" id="GO:0016020">
    <property type="term" value="C:membrane"/>
    <property type="evidence" value="ECO:0007669"/>
    <property type="project" value="UniProtKB-SubCell"/>
</dbReference>
<dbReference type="GO" id="GO:0015171">
    <property type="term" value="F:amino acid transmembrane transporter activity"/>
    <property type="evidence" value="ECO:0007669"/>
    <property type="project" value="TreeGrafter"/>
</dbReference>
<accession>A0A0M9EWA3</accession>
<feature type="transmembrane region" description="Helical" evidence="7">
    <location>
        <begin position="194"/>
        <end position="214"/>
    </location>
</feature>
<feature type="domain" description="Amino acid permease/ SLC12A" evidence="8">
    <location>
        <begin position="52"/>
        <end position="523"/>
    </location>
</feature>
<comment type="caution">
    <text evidence="9">The sequence shown here is derived from an EMBL/GenBank/DDBJ whole genome shotgun (WGS) entry which is preliminary data.</text>
</comment>
<proteinExistence type="predicted"/>
<feature type="transmembrane region" description="Helical" evidence="7">
    <location>
        <begin position="501"/>
        <end position="520"/>
    </location>
</feature>
<dbReference type="Proteomes" id="UP000037904">
    <property type="component" value="Unassembled WGS sequence"/>
</dbReference>
<feature type="transmembrane region" description="Helical" evidence="7">
    <location>
        <begin position="386"/>
        <end position="403"/>
    </location>
</feature>
<evidence type="ECO:0000256" key="2">
    <source>
        <dbReference type="ARBA" id="ARBA00022448"/>
    </source>
</evidence>
<feature type="transmembrane region" description="Helical" evidence="7">
    <location>
        <begin position="53"/>
        <end position="75"/>
    </location>
</feature>
<dbReference type="EMBL" id="JXCE01000109">
    <property type="protein sequence ID" value="KPA41073.1"/>
    <property type="molecule type" value="Genomic_DNA"/>
</dbReference>
<keyword evidence="5 7" id="KW-1133">Transmembrane helix</keyword>
<evidence type="ECO:0000256" key="5">
    <source>
        <dbReference type="ARBA" id="ARBA00022989"/>
    </source>
</evidence>
<dbReference type="PANTHER" id="PTHR43341:SF9">
    <property type="entry name" value="DICARBOXYLIC AMINO ACID PERMEASE"/>
    <property type="match status" value="1"/>
</dbReference>
<dbReference type="PANTHER" id="PTHR43341">
    <property type="entry name" value="AMINO ACID PERMEASE"/>
    <property type="match status" value="1"/>
</dbReference>
<dbReference type="PIRSF" id="PIRSF006060">
    <property type="entry name" value="AA_transporter"/>
    <property type="match status" value="1"/>
</dbReference>
<evidence type="ECO:0000256" key="3">
    <source>
        <dbReference type="ARBA" id="ARBA00022692"/>
    </source>
</evidence>
<evidence type="ECO:0000313" key="10">
    <source>
        <dbReference type="Proteomes" id="UP000037904"/>
    </source>
</evidence>
<feature type="transmembrane region" description="Helical" evidence="7">
    <location>
        <begin position="451"/>
        <end position="475"/>
    </location>
</feature>
<keyword evidence="2" id="KW-0813">Transport</keyword>
<feature type="transmembrane region" description="Helical" evidence="7">
    <location>
        <begin position="285"/>
        <end position="306"/>
    </location>
</feature>
<feature type="transmembrane region" description="Helical" evidence="7">
    <location>
        <begin position="163"/>
        <end position="182"/>
    </location>
</feature>
<evidence type="ECO:0000256" key="7">
    <source>
        <dbReference type="SAM" id="Phobius"/>
    </source>
</evidence>
<keyword evidence="10" id="KW-1185">Reference proteome</keyword>
<gene>
    <name evidence="9" type="ORF">FLAG1_06050</name>
</gene>
<comment type="subcellular location">
    <subcellularLocation>
        <location evidence="1">Membrane</location>
        <topology evidence="1">Multi-pass membrane protein</topology>
    </subcellularLocation>
</comment>
<feature type="transmembrane region" description="Helical" evidence="7">
    <location>
        <begin position="134"/>
        <end position="156"/>
    </location>
</feature>
<keyword evidence="4" id="KW-0029">Amino-acid transport</keyword>
<dbReference type="OrthoDB" id="3900342at2759"/>
<evidence type="ECO:0000256" key="1">
    <source>
        <dbReference type="ARBA" id="ARBA00004141"/>
    </source>
</evidence>
<evidence type="ECO:0000259" key="8">
    <source>
        <dbReference type="Pfam" id="PF00324"/>
    </source>
</evidence>
<dbReference type="InterPro" id="IPR004841">
    <property type="entry name" value="AA-permease/SLC12A_dom"/>
</dbReference>
<dbReference type="InterPro" id="IPR004840">
    <property type="entry name" value="Amino_acid_permease_CS"/>
</dbReference>
<organism evidence="9 10">
    <name type="scientific">Fusarium langsethiae</name>
    <dbReference type="NCBI Taxonomy" id="179993"/>
    <lineage>
        <taxon>Eukaryota</taxon>
        <taxon>Fungi</taxon>
        <taxon>Dikarya</taxon>
        <taxon>Ascomycota</taxon>
        <taxon>Pezizomycotina</taxon>
        <taxon>Sordariomycetes</taxon>
        <taxon>Hypocreomycetidae</taxon>
        <taxon>Hypocreales</taxon>
        <taxon>Nectriaceae</taxon>
        <taxon>Fusarium</taxon>
    </lineage>
</organism>